<comment type="similarity">
    <text evidence="4">Belongs to the methyl-accepting chemotaxis (MCP) protein family.</text>
</comment>
<organism evidence="9 10">
    <name type="scientific">Kineococcus xinjiangensis</name>
    <dbReference type="NCBI Taxonomy" id="512762"/>
    <lineage>
        <taxon>Bacteria</taxon>
        <taxon>Bacillati</taxon>
        <taxon>Actinomycetota</taxon>
        <taxon>Actinomycetes</taxon>
        <taxon>Kineosporiales</taxon>
        <taxon>Kineosporiaceae</taxon>
        <taxon>Kineococcus</taxon>
    </lineage>
</organism>
<dbReference type="AlphaFoldDB" id="A0A2S6ISU9"/>
<dbReference type="Pfam" id="PF12729">
    <property type="entry name" value="4HB_MCP_1"/>
    <property type="match status" value="1"/>
</dbReference>
<keyword evidence="2 6" id="KW-1133">Transmembrane helix</keyword>
<evidence type="ECO:0000256" key="5">
    <source>
        <dbReference type="PROSITE-ProRule" id="PRU00284"/>
    </source>
</evidence>
<evidence type="ECO:0000259" key="7">
    <source>
        <dbReference type="PROSITE" id="PS50111"/>
    </source>
</evidence>
<dbReference type="InterPro" id="IPR004089">
    <property type="entry name" value="MCPsignal_dom"/>
</dbReference>
<accession>A0A2S6ISU9</accession>
<dbReference type="Proteomes" id="UP000239485">
    <property type="component" value="Unassembled WGS sequence"/>
</dbReference>
<dbReference type="Pfam" id="PF00015">
    <property type="entry name" value="MCPsignal"/>
    <property type="match status" value="1"/>
</dbReference>
<feature type="transmembrane region" description="Helical" evidence="6">
    <location>
        <begin position="31"/>
        <end position="54"/>
    </location>
</feature>
<protein>
    <submittedName>
        <fullName evidence="9">Methyl-accepting chemotaxis protein</fullName>
    </submittedName>
</protein>
<keyword evidence="1 6" id="KW-0812">Transmembrane</keyword>
<dbReference type="PANTHER" id="PTHR32089">
    <property type="entry name" value="METHYL-ACCEPTING CHEMOTAXIS PROTEIN MCPB"/>
    <property type="match status" value="1"/>
</dbReference>
<keyword evidence="6" id="KW-0472">Membrane</keyword>
<dbReference type="PROSITE" id="PS50111">
    <property type="entry name" value="CHEMOTAXIS_TRANSDUC_2"/>
    <property type="match status" value="1"/>
</dbReference>
<dbReference type="GO" id="GO:0007165">
    <property type="term" value="P:signal transduction"/>
    <property type="evidence" value="ECO:0007669"/>
    <property type="project" value="UniProtKB-KW"/>
</dbReference>
<evidence type="ECO:0000256" key="3">
    <source>
        <dbReference type="ARBA" id="ARBA00023224"/>
    </source>
</evidence>
<keyword evidence="3 5" id="KW-0807">Transducer</keyword>
<dbReference type="InterPro" id="IPR004090">
    <property type="entry name" value="Chemotax_Me-accpt_rcpt"/>
</dbReference>
<dbReference type="SMART" id="SM00283">
    <property type="entry name" value="MA"/>
    <property type="match status" value="1"/>
</dbReference>
<dbReference type="GO" id="GO:0016020">
    <property type="term" value="C:membrane"/>
    <property type="evidence" value="ECO:0007669"/>
    <property type="project" value="InterPro"/>
</dbReference>
<dbReference type="EMBL" id="PTJD01000004">
    <property type="protein sequence ID" value="PPK97308.1"/>
    <property type="molecule type" value="Genomic_DNA"/>
</dbReference>
<name>A0A2S6ISU9_9ACTN</name>
<sequence length="552" mass="57337">MTAVAPPSVVRWMETLPVIRWLTNRKVGTRILGVVAVLALVAVAVGVVGLRSLASTSAGTERLYQENVQGLVERGRVHQEQIKSRMLIANHAVSQDDAGMDDYEEKIAATDADLDTAAAAYEALGLEGQRADWEEFRAALAEFRSVRDEQLIPLSRANDLAEYQRVRDEAAQPVISRMADALDRVEQFEQAEAAAVVAEGHETYADARTSMLVVLVAGLAVALLLGFLVSQMIVIGLRRVAHAVEGMAEGDLTRTIDVHTTCELGAMADALRAAQRGVGEAVRAIADSSTALAAASEELSSTSTQIAASADVASTQAQAVAAAAGQISANVQTVAAGSEEMGTSIAEIAHNAGQAAEVAAAAVGEAQATNATVARLGQSSAEIGDVVKAITAIAEQTNLLALNATIEAARAGEMGKGFAVVAGEVKELAQQTARATEDITRRVGVIQADSANAATAIGHISETIERINSFQVTIAAAVEEQTATTGEMNRNVNDVATGADQIASRIGGVADAARTTTEGVGQSQQATAELAGMAAQLQTVVARFRLPAELRS</sequence>
<evidence type="ECO:0000256" key="1">
    <source>
        <dbReference type="ARBA" id="ARBA00022692"/>
    </source>
</evidence>
<dbReference type="PRINTS" id="PR00260">
    <property type="entry name" value="CHEMTRNSDUCR"/>
</dbReference>
<dbReference type="SUPFAM" id="SSF58104">
    <property type="entry name" value="Methyl-accepting chemotaxis protein (MCP) signaling domain"/>
    <property type="match status" value="1"/>
</dbReference>
<gene>
    <name evidence="9" type="ORF">CLV92_104128</name>
</gene>
<evidence type="ECO:0000256" key="6">
    <source>
        <dbReference type="SAM" id="Phobius"/>
    </source>
</evidence>
<dbReference type="InterPro" id="IPR003660">
    <property type="entry name" value="HAMP_dom"/>
</dbReference>
<feature type="transmembrane region" description="Helical" evidence="6">
    <location>
        <begin position="212"/>
        <end position="237"/>
    </location>
</feature>
<dbReference type="PANTHER" id="PTHR32089:SF112">
    <property type="entry name" value="LYSOZYME-LIKE PROTEIN-RELATED"/>
    <property type="match status" value="1"/>
</dbReference>
<dbReference type="Gene3D" id="1.10.287.950">
    <property type="entry name" value="Methyl-accepting chemotaxis protein"/>
    <property type="match status" value="1"/>
</dbReference>
<keyword evidence="10" id="KW-1185">Reference proteome</keyword>
<proteinExistence type="inferred from homology"/>
<evidence type="ECO:0000259" key="8">
    <source>
        <dbReference type="PROSITE" id="PS50885"/>
    </source>
</evidence>
<dbReference type="InterPro" id="IPR024478">
    <property type="entry name" value="HlyB_4HB_MCP"/>
</dbReference>
<dbReference type="RefSeq" id="WP_211290944.1">
    <property type="nucleotide sequence ID" value="NZ_PTJD01000004.1"/>
</dbReference>
<reference evidence="9 10" key="1">
    <citation type="submission" date="2018-02" db="EMBL/GenBank/DDBJ databases">
        <title>Genomic Encyclopedia of Archaeal and Bacterial Type Strains, Phase II (KMG-II): from individual species to whole genera.</title>
        <authorList>
            <person name="Goeker M."/>
        </authorList>
    </citation>
    <scope>NUCLEOTIDE SEQUENCE [LARGE SCALE GENOMIC DNA]</scope>
    <source>
        <strain evidence="9 10">DSM 22857</strain>
    </source>
</reference>
<dbReference type="GO" id="GO:0006935">
    <property type="term" value="P:chemotaxis"/>
    <property type="evidence" value="ECO:0007669"/>
    <property type="project" value="InterPro"/>
</dbReference>
<dbReference type="CDD" id="cd06225">
    <property type="entry name" value="HAMP"/>
    <property type="match status" value="1"/>
</dbReference>
<comment type="caution">
    <text evidence="9">The sequence shown here is derived from an EMBL/GenBank/DDBJ whole genome shotgun (WGS) entry which is preliminary data.</text>
</comment>
<evidence type="ECO:0000313" key="10">
    <source>
        <dbReference type="Proteomes" id="UP000239485"/>
    </source>
</evidence>
<feature type="domain" description="Methyl-accepting transducer" evidence="7">
    <location>
        <begin position="288"/>
        <end position="517"/>
    </location>
</feature>
<evidence type="ECO:0000313" key="9">
    <source>
        <dbReference type="EMBL" id="PPK97308.1"/>
    </source>
</evidence>
<feature type="domain" description="HAMP" evidence="8">
    <location>
        <begin position="231"/>
        <end position="283"/>
    </location>
</feature>
<evidence type="ECO:0000256" key="2">
    <source>
        <dbReference type="ARBA" id="ARBA00022989"/>
    </source>
</evidence>
<dbReference type="GO" id="GO:0004888">
    <property type="term" value="F:transmembrane signaling receptor activity"/>
    <property type="evidence" value="ECO:0007669"/>
    <property type="project" value="InterPro"/>
</dbReference>
<dbReference type="PROSITE" id="PS50885">
    <property type="entry name" value="HAMP"/>
    <property type="match status" value="1"/>
</dbReference>
<evidence type="ECO:0000256" key="4">
    <source>
        <dbReference type="ARBA" id="ARBA00029447"/>
    </source>
</evidence>